<evidence type="ECO:0000313" key="1">
    <source>
        <dbReference type="EMBL" id="MCS5736403.1"/>
    </source>
</evidence>
<dbReference type="Proteomes" id="UP001165586">
    <property type="component" value="Unassembled WGS sequence"/>
</dbReference>
<organism evidence="1 2">
    <name type="scientific">Herbiconiux daphne</name>
    <dbReference type="NCBI Taxonomy" id="2970914"/>
    <lineage>
        <taxon>Bacteria</taxon>
        <taxon>Bacillati</taxon>
        <taxon>Actinomycetota</taxon>
        <taxon>Actinomycetes</taxon>
        <taxon>Micrococcales</taxon>
        <taxon>Microbacteriaceae</taxon>
        <taxon>Herbiconiux</taxon>
    </lineage>
</organism>
<comment type="caution">
    <text evidence="1">The sequence shown here is derived from an EMBL/GenBank/DDBJ whole genome shotgun (WGS) entry which is preliminary data.</text>
</comment>
<proteinExistence type="predicted"/>
<reference evidence="1" key="1">
    <citation type="submission" date="2022-08" db="EMBL/GenBank/DDBJ databases">
        <authorList>
            <person name="Deng Y."/>
            <person name="Han X.-F."/>
            <person name="Zhang Y.-Q."/>
        </authorList>
    </citation>
    <scope>NUCLEOTIDE SEQUENCE</scope>
    <source>
        <strain evidence="1">CPCC 203386</strain>
    </source>
</reference>
<keyword evidence="2" id="KW-1185">Reference proteome</keyword>
<evidence type="ECO:0000313" key="2">
    <source>
        <dbReference type="Proteomes" id="UP001165586"/>
    </source>
</evidence>
<name>A0ABT2H936_9MICO</name>
<protein>
    <submittedName>
        <fullName evidence="1">Uncharacterized protein</fullName>
    </submittedName>
</protein>
<dbReference type="RefSeq" id="WP_259542320.1">
    <property type="nucleotide sequence ID" value="NZ_JANLCJ010000023.1"/>
</dbReference>
<dbReference type="EMBL" id="JANLCJ010000023">
    <property type="protein sequence ID" value="MCS5736403.1"/>
    <property type="molecule type" value="Genomic_DNA"/>
</dbReference>
<sequence length="173" mass="18784">MPKAILHAAKDTSLSFIRLAISYLTNIGSPISTETFYPFSINGIPLDRLRVITTYNGALGIDSSSVTTVINLNEPGTSRNFNGLVSFVDTVPVYVTAQAEVGTAGYLVCSDRILYRKPLALSQIGTIKREVGAVVMEGGTTKNVGPNQMLIQYDARVKLAPLYHEEAIFIEEV</sequence>
<gene>
    <name evidence="1" type="ORF">N1032_21960</name>
</gene>
<accession>A0ABT2H936</accession>